<dbReference type="InterPro" id="IPR009039">
    <property type="entry name" value="EAR"/>
</dbReference>
<proteinExistence type="predicted"/>
<keyword evidence="2" id="KW-0677">Repeat</keyword>
<evidence type="ECO:0000256" key="1">
    <source>
        <dbReference type="ARBA" id="ARBA00022729"/>
    </source>
</evidence>
<feature type="signal peptide" evidence="3">
    <location>
        <begin position="1"/>
        <end position="22"/>
    </location>
</feature>
<sequence length="1852" mass="209618">MCRLLFILIFHCTLWMWITAFAVHFHESYPSYRLSSDLDAESMRLHKRDMQQFFDKASYSFNGLVRIASVPVPFPLDICMLQLPTVKYATALHKDATGERHFAVYVWREAEKDYALLHEQAAPRAVALDCLSYAGLGYVALSYNHTEPVDQASDGSPIYELSPDRSMRTVQYFAELRLRGMYLRISSQELTLLQAYEADSSSKRQQRCPYFKWNGGTFRRLGSIPCNNARRLEAFGIDFADFVAVANYANANGRTSTYSEIYKYDVSARRFELFQRLRSNGAVDVKYFSLPVNEVSRRHFLILGNTVAGGGNGIGRAKSGTPEEADTVIYVYDKGQFVPYQRLSFYALERFLPVTHVISEKFLLLVACNKQDVKIYNLNDWKFEESTVQFTEGALSRGVARMRSYVENEQSYLVIANENMAANETNIFQPLYKQDEHANVLRQEIIDWAREQTKRLENMNVDRLFKALQKKLKDRNQKVRDIHVKRVNTKSFVDVQQHLSTNYWDALRYAKRALDLLDQHAAEAQHQPVKRSVKSQQKTEHKFDEITVGTLLVHEKLQAKRINGIVPKNPTYELVKADNVYVSENLMEATGEEQQRPVIGELNLQELQIDGSLNGLNWTQLSEQTLKRRGSEVQFIKAHVDISNLKAEAIMVNSNEINDRPVSQLISIDGGDYIVQQDVQFAQPIEVNKLQINQRLNQIHVNKQSFDVLLHEANHTQIIEGAKQFENIHVLEPITIAGQLRGAELRAMSPMKVTHQTVQLQGDFVINADVTIGQLLQVQDLLEASNSVGPSTTMTLQQALRVDQQLDDINLRFEKQLNANDTQLSFINALDLQQLVQLNVDEVQVVEGAKLWPQSLTILKGFGEVNTLNGIAVDQLSQQLLLKSSNQSLRFPMQLSSIDVPQLNATELQLNQLKFDDYMRRTGDQHINSNLYVNELHADQVNVQQLHMHGTLFGHHLEELYEQGAQRLRSWQLPSNFNGTIHARNVWLKGHINNVSIAQLEQQLQQLAGNIKYVGDFTFRHPVNISELSFSGSLNGIQAQRFGHCWLETSGDQQFIARQTVAGVASEQNVVLQGKLNNYTLEQLLGDTYRLNGSEQLQAVKFVNPIVLSHSINVKRVNGLRIPEDMMYTQVGGFLPVPVQINGNLVASSQLCNVSNLNGFHLPALSRYLSGDAALNTLHVEQAQFGGIPHYETLNGRRLENVLNEIWLDNEHVELKGVQLDNASFEGLLEFEGTLNGLHVEHIGQNYFSRTRSQRLDVPISFKHDVTFAQPLAVKQVQLLRVKDGALVEGIGNGSLDLNDFVSNTLKTAGVHNITGKWNIPDSIVLGDLNNVLINQLNLVNDVLRNDTNEVSVIGAPKTVDTATIQRLFATNASTVAKVPVAQWINDSVYIYGNHSISGKTMIYTLNLYNDLEARGTVNGIRWQSDELLLCDQAQQIAGSLLIDNTLPHDNRILSNNIKELWVDQINGLMVEELLKNKAHNRPNLHVAGQLIFTKPLAVANYELGEMAANGNKWKRGASSYAVEDWQQLGQHVAAVQQRLKEPSFVLENFKLLQQIPLNATQVEVMSRNTLAIWHTNSKGVQQVDIFEWHETDGRFRHDPTASQLKLLTAQEKWRQRFGQLAHNSTYICLLQMQSLDCLATQSANEALVIQCLGNDDSIESRHVISTRKVKQLVTVANNKDSIVALLTYNAVELWRLCTNGSSELQQRLPLTQAKQIAVARHQKQNYLAILTASPAAGIHIYRSDNFIDFQLQQVFDLDATSEQQRQLSFVQLQQSQDLLLCLSNASPMHSLRIYQYNGIAGFQQILGDTTLPVAKFMKPIEMPSKRHQRLLLMLVNDEHGIYVVAPQFTRL</sequence>
<keyword evidence="1 3" id="KW-0732">Signal</keyword>
<dbReference type="Proteomes" id="UP000515160">
    <property type="component" value="Chromosome 3"/>
</dbReference>
<organism evidence="4 5">
    <name type="scientific">Drosophila albomicans</name>
    <name type="common">Fruit fly</name>
    <dbReference type="NCBI Taxonomy" id="7291"/>
    <lineage>
        <taxon>Eukaryota</taxon>
        <taxon>Metazoa</taxon>
        <taxon>Ecdysozoa</taxon>
        <taxon>Arthropoda</taxon>
        <taxon>Hexapoda</taxon>
        <taxon>Insecta</taxon>
        <taxon>Pterygota</taxon>
        <taxon>Neoptera</taxon>
        <taxon>Endopterygota</taxon>
        <taxon>Diptera</taxon>
        <taxon>Brachycera</taxon>
        <taxon>Muscomorpha</taxon>
        <taxon>Ephydroidea</taxon>
        <taxon>Drosophilidae</taxon>
        <taxon>Drosophila</taxon>
    </lineage>
</organism>
<reference evidence="5" key="1">
    <citation type="submission" date="2025-08" db="UniProtKB">
        <authorList>
            <consortium name="RefSeq"/>
        </authorList>
    </citation>
    <scope>IDENTIFICATION</scope>
    <source>
        <strain evidence="5">15112-1751.03</strain>
        <tissue evidence="5">Whole Adult</tissue>
    </source>
</reference>
<dbReference type="RefSeq" id="XP_051861139.1">
    <property type="nucleotide sequence ID" value="XM_052005179.1"/>
</dbReference>
<evidence type="ECO:0000313" key="4">
    <source>
        <dbReference type="Proteomes" id="UP000515160"/>
    </source>
</evidence>
<dbReference type="GO" id="GO:0007165">
    <property type="term" value="P:signal transduction"/>
    <property type="evidence" value="ECO:0007669"/>
    <property type="project" value="TreeGrafter"/>
</dbReference>
<evidence type="ECO:0000313" key="5">
    <source>
        <dbReference type="RefSeq" id="XP_051861139.1"/>
    </source>
</evidence>
<evidence type="ECO:0000256" key="2">
    <source>
        <dbReference type="ARBA" id="ARBA00022737"/>
    </source>
</evidence>
<protein>
    <submittedName>
        <fullName evidence="5">Uncharacterized protein LOC117566758 isoform X1</fullName>
    </submittedName>
</protein>
<dbReference type="GeneID" id="117566758"/>
<dbReference type="PROSITE" id="PS50912">
    <property type="entry name" value="EAR"/>
    <property type="match status" value="1"/>
</dbReference>
<name>A0A9C6SY69_DROAB</name>
<evidence type="ECO:0000256" key="3">
    <source>
        <dbReference type="SAM" id="SignalP"/>
    </source>
</evidence>
<dbReference type="OrthoDB" id="188713at2759"/>
<feature type="chain" id="PRO_5039500845" evidence="3">
    <location>
        <begin position="23"/>
        <end position="1852"/>
    </location>
</feature>
<accession>A0A9C6SY69</accession>
<keyword evidence="4" id="KW-1185">Reference proteome</keyword>
<dbReference type="PANTHER" id="PTHR15261">
    <property type="entry name" value="THROMBOSPONDIN-TYPE LAMININ G DOMAIN AND EAR REPEAT-CONTAINING"/>
    <property type="match status" value="1"/>
</dbReference>
<dbReference type="PANTHER" id="PTHR15261:SF4">
    <property type="entry name" value="THROMBOSPONDIN-TYPE LAMININ G DOMAIN AND EAR REPEAT-CONTAINING PROTEIN"/>
    <property type="match status" value="1"/>
</dbReference>
<gene>
    <name evidence="5" type="primary">LOC117566758</name>
</gene>